<dbReference type="KEGG" id="acaf:CA12_28740"/>
<organism evidence="2 3">
    <name type="scientific">Alienimonas californiensis</name>
    <dbReference type="NCBI Taxonomy" id="2527989"/>
    <lineage>
        <taxon>Bacteria</taxon>
        <taxon>Pseudomonadati</taxon>
        <taxon>Planctomycetota</taxon>
        <taxon>Planctomycetia</taxon>
        <taxon>Planctomycetales</taxon>
        <taxon>Planctomycetaceae</taxon>
        <taxon>Alienimonas</taxon>
    </lineage>
</organism>
<keyword evidence="1" id="KW-1133">Transmembrane helix</keyword>
<feature type="transmembrane region" description="Helical" evidence="1">
    <location>
        <begin position="7"/>
        <end position="26"/>
    </location>
</feature>
<evidence type="ECO:0000256" key="1">
    <source>
        <dbReference type="SAM" id="Phobius"/>
    </source>
</evidence>
<evidence type="ECO:0000313" key="3">
    <source>
        <dbReference type="Proteomes" id="UP000318741"/>
    </source>
</evidence>
<reference evidence="2 3" key="1">
    <citation type="submission" date="2019-02" db="EMBL/GenBank/DDBJ databases">
        <title>Deep-cultivation of Planctomycetes and their phenomic and genomic characterization uncovers novel biology.</title>
        <authorList>
            <person name="Wiegand S."/>
            <person name="Jogler M."/>
            <person name="Boedeker C."/>
            <person name="Pinto D."/>
            <person name="Vollmers J."/>
            <person name="Rivas-Marin E."/>
            <person name="Kohn T."/>
            <person name="Peeters S.H."/>
            <person name="Heuer A."/>
            <person name="Rast P."/>
            <person name="Oberbeckmann S."/>
            <person name="Bunk B."/>
            <person name="Jeske O."/>
            <person name="Meyerdierks A."/>
            <person name="Storesund J.E."/>
            <person name="Kallscheuer N."/>
            <person name="Luecker S."/>
            <person name="Lage O.M."/>
            <person name="Pohl T."/>
            <person name="Merkel B.J."/>
            <person name="Hornburger P."/>
            <person name="Mueller R.-W."/>
            <person name="Bruemmer F."/>
            <person name="Labrenz M."/>
            <person name="Spormann A.M."/>
            <person name="Op den Camp H."/>
            <person name="Overmann J."/>
            <person name="Amann R."/>
            <person name="Jetten M.S.M."/>
            <person name="Mascher T."/>
            <person name="Medema M.H."/>
            <person name="Devos D.P."/>
            <person name="Kaster A.-K."/>
            <person name="Ovreas L."/>
            <person name="Rohde M."/>
            <person name="Galperin M.Y."/>
            <person name="Jogler C."/>
        </authorList>
    </citation>
    <scope>NUCLEOTIDE SEQUENCE [LARGE SCALE GENOMIC DNA]</scope>
    <source>
        <strain evidence="2 3">CA12</strain>
    </source>
</reference>
<evidence type="ECO:0000313" key="2">
    <source>
        <dbReference type="EMBL" id="QDT16767.1"/>
    </source>
</evidence>
<name>A0A517PBM0_9PLAN</name>
<feature type="transmembrane region" description="Helical" evidence="1">
    <location>
        <begin position="32"/>
        <end position="52"/>
    </location>
</feature>
<protein>
    <submittedName>
        <fullName evidence="2">Uncharacterized protein</fullName>
    </submittedName>
</protein>
<accession>A0A517PBM0</accession>
<keyword evidence="1" id="KW-0812">Transmembrane</keyword>
<gene>
    <name evidence="2" type="ORF">CA12_28740</name>
</gene>
<keyword evidence="1" id="KW-0472">Membrane</keyword>
<keyword evidence="3" id="KW-1185">Reference proteome</keyword>
<dbReference type="AlphaFoldDB" id="A0A517PBM0"/>
<dbReference type="Proteomes" id="UP000318741">
    <property type="component" value="Chromosome"/>
</dbReference>
<dbReference type="EMBL" id="CP036265">
    <property type="protein sequence ID" value="QDT16767.1"/>
    <property type="molecule type" value="Genomic_DNA"/>
</dbReference>
<proteinExistence type="predicted"/>
<sequence length="330" mass="37898">MLGCLARFMSPEIISMCVLFPLMIIFRQQGWWVLLGVCVVANYYVLIYRATIGNIRLDLMIRAKKLQHCMLDEGADQLVRDVTSDERPIHRKFALFLRPFALDRAVFSGSREQAGQLDHWSLESRLALGFRRSTIMISFSPVKESMHKVWGEKFASSAMCNTTVYDREFDKFKGMLLYDRPGQYQASMSEWFPTFRRLAHEAQVVFCLPIDASTDDQFSATLEELVYLSDQLSEKCVFIMPPDQDVWMWRPTGGGVWESSSVKLSEMWESAVKKLTVRGLTLPHFKDSEYGVNMFTMCDGVVRLVRVSPSQLSSPNDYLRRLGFGHTSSE</sequence>